<reference evidence="2" key="1">
    <citation type="submission" date="2014-11" db="EMBL/GenBank/DDBJ databases">
        <authorList>
            <person name="Amaro Gonzalez C."/>
        </authorList>
    </citation>
    <scope>NUCLEOTIDE SEQUENCE</scope>
</reference>
<feature type="transmembrane region" description="Helical" evidence="1">
    <location>
        <begin position="20"/>
        <end position="40"/>
    </location>
</feature>
<proteinExistence type="predicted"/>
<evidence type="ECO:0000256" key="1">
    <source>
        <dbReference type="SAM" id="Phobius"/>
    </source>
</evidence>
<dbReference type="EMBL" id="GBXM01061634">
    <property type="protein sequence ID" value="JAH46943.1"/>
    <property type="molecule type" value="Transcribed_RNA"/>
</dbReference>
<dbReference type="AlphaFoldDB" id="A0A0E9T2N4"/>
<accession>A0A0E9T2N4</accession>
<keyword evidence="1" id="KW-0472">Membrane</keyword>
<reference evidence="2" key="2">
    <citation type="journal article" date="2015" name="Fish Shellfish Immunol.">
        <title>Early steps in the European eel (Anguilla anguilla)-Vibrio vulnificus interaction in the gills: Role of the RtxA13 toxin.</title>
        <authorList>
            <person name="Callol A."/>
            <person name="Pajuelo D."/>
            <person name="Ebbesson L."/>
            <person name="Teles M."/>
            <person name="MacKenzie S."/>
            <person name="Amaro C."/>
        </authorList>
    </citation>
    <scope>NUCLEOTIDE SEQUENCE</scope>
</reference>
<keyword evidence="1" id="KW-0812">Transmembrane</keyword>
<organism evidence="2">
    <name type="scientific">Anguilla anguilla</name>
    <name type="common">European freshwater eel</name>
    <name type="synonym">Muraena anguilla</name>
    <dbReference type="NCBI Taxonomy" id="7936"/>
    <lineage>
        <taxon>Eukaryota</taxon>
        <taxon>Metazoa</taxon>
        <taxon>Chordata</taxon>
        <taxon>Craniata</taxon>
        <taxon>Vertebrata</taxon>
        <taxon>Euteleostomi</taxon>
        <taxon>Actinopterygii</taxon>
        <taxon>Neopterygii</taxon>
        <taxon>Teleostei</taxon>
        <taxon>Anguilliformes</taxon>
        <taxon>Anguillidae</taxon>
        <taxon>Anguilla</taxon>
    </lineage>
</organism>
<evidence type="ECO:0000313" key="2">
    <source>
        <dbReference type="EMBL" id="JAH46943.1"/>
    </source>
</evidence>
<keyword evidence="1" id="KW-1133">Transmembrane helix</keyword>
<name>A0A0E9T2N4_ANGAN</name>
<sequence length="49" mass="5750">MWNWSRTWKLFERNSPHFRLVAGNRSMSVAAAGCLCVIMVKYKLLVKCF</sequence>
<protein>
    <submittedName>
        <fullName evidence="2">Uncharacterized protein</fullName>
    </submittedName>
</protein>